<dbReference type="GO" id="GO:0004671">
    <property type="term" value="F:protein C-terminal S-isoprenylcysteine carboxyl O-methyltransferase activity"/>
    <property type="evidence" value="ECO:0007669"/>
    <property type="project" value="UniProtKB-EC"/>
</dbReference>
<evidence type="ECO:0000256" key="6">
    <source>
        <dbReference type="ARBA" id="ARBA00022691"/>
    </source>
</evidence>
<keyword evidence="4 10" id="KW-0489">Methyltransferase</keyword>
<dbReference type="OMA" id="ARYNTPQ"/>
<dbReference type="GeneID" id="27902410"/>
<evidence type="ECO:0000256" key="8">
    <source>
        <dbReference type="ARBA" id="ARBA00022989"/>
    </source>
</evidence>
<feature type="transmembrane region" description="Helical" evidence="10">
    <location>
        <begin position="241"/>
        <end position="266"/>
    </location>
</feature>
<dbReference type="EMBL" id="KB456263">
    <property type="protein sequence ID" value="EMF13830.1"/>
    <property type="molecule type" value="Genomic_DNA"/>
</dbReference>
<dbReference type="PANTHER" id="PTHR12714:SF9">
    <property type="entry name" value="PROTEIN-S-ISOPRENYLCYSTEINE O-METHYLTRANSFERASE"/>
    <property type="match status" value="1"/>
</dbReference>
<comment type="similarity">
    <text evidence="2 10">Belongs to the class VI-like SAM-binding methyltransferase superfamily. Isoprenylcysteine carboxyl methyltransferase family.</text>
</comment>
<accession>M3D6N6</accession>
<keyword evidence="7 10" id="KW-0812">Transmembrane</keyword>
<evidence type="ECO:0000256" key="7">
    <source>
        <dbReference type="ARBA" id="ARBA00022692"/>
    </source>
</evidence>
<dbReference type="HOGENOM" id="CLU_065200_0_2_1"/>
<dbReference type="PROSITE" id="PS51564">
    <property type="entry name" value="SAM_ICMT"/>
    <property type="match status" value="1"/>
</dbReference>
<evidence type="ECO:0000256" key="3">
    <source>
        <dbReference type="ARBA" id="ARBA00012151"/>
    </source>
</evidence>
<feature type="transmembrane region" description="Helical" evidence="10">
    <location>
        <begin position="83"/>
        <end position="106"/>
    </location>
</feature>
<evidence type="ECO:0000313" key="12">
    <source>
        <dbReference type="EMBL" id="EMF13830.1"/>
    </source>
</evidence>
<keyword evidence="9 10" id="KW-0472">Membrane</keyword>
<evidence type="ECO:0000256" key="9">
    <source>
        <dbReference type="ARBA" id="ARBA00023136"/>
    </source>
</evidence>
<dbReference type="InterPro" id="IPR007269">
    <property type="entry name" value="ICMT_MeTrfase"/>
</dbReference>
<dbReference type="GO" id="GO:0032259">
    <property type="term" value="P:methylation"/>
    <property type="evidence" value="ECO:0007669"/>
    <property type="project" value="UniProtKB-KW"/>
</dbReference>
<reference evidence="12 13" key="1">
    <citation type="journal article" date="2012" name="PLoS Pathog.">
        <title>Diverse lifestyles and strategies of plant pathogenesis encoded in the genomes of eighteen Dothideomycetes fungi.</title>
        <authorList>
            <person name="Ohm R.A."/>
            <person name="Feau N."/>
            <person name="Henrissat B."/>
            <person name="Schoch C.L."/>
            <person name="Horwitz B.A."/>
            <person name="Barry K.W."/>
            <person name="Condon B.J."/>
            <person name="Copeland A.C."/>
            <person name="Dhillon B."/>
            <person name="Glaser F."/>
            <person name="Hesse C.N."/>
            <person name="Kosti I."/>
            <person name="LaButti K."/>
            <person name="Lindquist E.A."/>
            <person name="Lucas S."/>
            <person name="Salamov A.A."/>
            <person name="Bradshaw R.E."/>
            <person name="Ciuffetti L."/>
            <person name="Hamelin R.C."/>
            <person name="Kema G.H.J."/>
            <person name="Lawrence C."/>
            <person name="Scott J.A."/>
            <person name="Spatafora J.W."/>
            <person name="Turgeon B.G."/>
            <person name="de Wit P.J.G.M."/>
            <person name="Zhong S."/>
            <person name="Goodwin S.B."/>
            <person name="Grigoriev I.V."/>
        </authorList>
    </citation>
    <scope>NUCLEOTIDE SEQUENCE [LARGE SCALE GENOMIC DNA]</scope>
    <source>
        <strain evidence="12 13">SO2202</strain>
    </source>
</reference>
<keyword evidence="10" id="KW-0256">Endoplasmic reticulum</keyword>
<evidence type="ECO:0000256" key="10">
    <source>
        <dbReference type="RuleBase" id="RU362022"/>
    </source>
</evidence>
<keyword evidence="8 10" id="KW-1133">Transmembrane helix</keyword>
<evidence type="ECO:0000256" key="2">
    <source>
        <dbReference type="ARBA" id="ARBA00009140"/>
    </source>
</evidence>
<keyword evidence="6 10" id="KW-0949">S-adenosyl-L-methionine</keyword>
<dbReference type="Proteomes" id="UP000016931">
    <property type="component" value="Unassembled WGS sequence"/>
</dbReference>
<evidence type="ECO:0000313" key="13">
    <source>
        <dbReference type="Proteomes" id="UP000016931"/>
    </source>
</evidence>
<proteinExistence type="inferred from homology"/>
<evidence type="ECO:0000256" key="4">
    <source>
        <dbReference type="ARBA" id="ARBA00022603"/>
    </source>
</evidence>
<dbReference type="EC" id="2.1.1.100" evidence="3 10"/>
<dbReference type="Pfam" id="PF04140">
    <property type="entry name" value="ICMT"/>
    <property type="match status" value="1"/>
</dbReference>
<dbReference type="eggNOG" id="KOG2628">
    <property type="taxonomic scope" value="Eukaryota"/>
</dbReference>
<dbReference type="AlphaFoldDB" id="M3D6N6"/>
<gene>
    <name evidence="12" type="ORF">SEPMUDRAFT_148993</name>
</gene>
<dbReference type="STRING" id="692275.M3D6N6"/>
<evidence type="ECO:0000256" key="11">
    <source>
        <dbReference type="SAM" id="MobiDB-lite"/>
    </source>
</evidence>
<feature type="region of interest" description="Disordered" evidence="11">
    <location>
        <begin position="1"/>
        <end position="61"/>
    </location>
</feature>
<evidence type="ECO:0000256" key="1">
    <source>
        <dbReference type="ARBA" id="ARBA00004141"/>
    </source>
</evidence>
<comment type="catalytic activity">
    <reaction evidence="10">
        <text>[protein]-C-terminal S-[(2E,6E)-farnesyl]-L-cysteine + S-adenosyl-L-methionine = [protein]-C-terminal S-[(2E,6E)-farnesyl]-L-cysteine methyl ester + S-adenosyl-L-homocysteine</text>
        <dbReference type="Rhea" id="RHEA:21672"/>
        <dbReference type="Rhea" id="RHEA-COMP:12125"/>
        <dbReference type="Rhea" id="RHEA-COMP:12126"/>
        <dbReference type="ChEBI" id="CHEBI:57856"/>
        <dbReference type="ChEBI" id="CHEBI:59789"/>
        <dbReference type="ChEBI" id="CHEBI:90510"/>
        <dbReference type="ChEBI" id="CHEBI:90511"/>
        <dbReference type="EC" id="2.1.1.100"/>
    </reaction>
</comment>
<dbReference type="RefSeq" id="XP_016761951.1">
    <property type="nucleotide sequence ID" value="XM_016905273.1"/>
</dbReference>
<keyword evidence="5 12" id="KW-0808">Transferase</keyword>
<protein>
    <recommendedName>
        <fullName evidence="3 10">Protein-S-isoprenylcysteine O-methyltransferase</fullName>
        <ecNumber evidence="3 10">2.1.1.100</ecNumber>
    </recommendedName>
</protein>
<dbReference type="GO" id="GO:0005789">
    <property type="term" value="C:endoplasmic reticulum membrane"/>
    <property type="evidence" value="ECO:0007669"/>
    <property type="project" value="UniProtKB-SubCell"/>
</dbReference>
<feature type="transmembrane region" description="Helical" evidence="10">
    <location>
        <begin position="112"/>
        <end position="132"/>
    </location>
</feature>
<feature type="compositionally biased region" description="Low complexity" evidence="11">
    <location>
        <begin position="1"/>
        <end position="19"/>
    </location>
</feature>
<name>M3D6N6_SPHMS</name>
<feature type="compositionally biased region" description="Polar residues" evidence="11">
    <location>
        <begin position="20"/>
        <end position="33"/>
    </location>
</feature>
<organism evidence="12 13">
    <name type="scientific">Sphaerulina musiva (strain SO2202)</name>
    <name type="common">Poplar stem canker fungus</name>
    <name type="synonym">Septoria musiva</name>
    <dbReference type="NCBI Taxonomy" id="692275"/>
    <lineage>
        <taxon>Eukaryota</taxon>
        <taxon>Fungi</taxon>
        <taxon>Dikarya</taxon>
        <taxon>Ascomycota</taxon>
        <taxon>Pezizomycotina</taxon>
        <taxon>Dothideomycetes</taxon>
        <taxon>Dothideomycetidae</taxon>
        <taxon>Mycosphaerellales</taxon>
        <taxon>Mycosphaerellaceae</taxon>
        <taxon>Sphaerulina</taxon>
    </lineage>
</organism>
<dbReference type="OrthoDB" id="422086at2759"/>
<evidence type="ECO:0000256" key="5">
    <source>
        <dbReference type="ARBA" id="ARBA00022679"/>
    </source>
</evidence>
<comment type="subcellular location">
    <subcellularLocation>
        <location evidence="10">Endoplasmic reticulum membrane</location>
        <topology evidence="10">Multi-pass membrane protein</topology>
    </subcellularLocation>
    <subcellularLocation>
        <location evidence="1">Membrane</location>
        <topology evidence="1">Multi-pass membrane protein</topology>
    </subcellularLocation>
</comment>
<keyword evidence="13" id="KW-1185">Reference proteome</keyword>
<feature type="compositionally biased region" description="Acidic residues" evidence="11">
    <location>
        <begin position="51"/>
        <end position="61"/>
    </location>
</feature>
<sequence>MARVSASSSAGHSSGSGTANTNANNIPTSTSSAHPDVDATTLSQSLPPSDELPDTDWDEDVIDTTPLHMDDSLFPGGSRDLSWIGLQAFFLGLVAAAGISGTMIAISLQSTWWRLPAFATCLAIFHFLEYYTTARYNTNALRAESFLLFNNGRAYNSAHGLATVELIVSRIFPAYGRALVNPATIAIGVVLVLVGQAVRSFAMAQAGPSFNHVVAREHKETHKLVTHGFYSIFRHPSYFGFFYWAIGTQFLIGNKICLLGYILVLWKFFHSRIQGEEKFLISFFGDKYVEYRKRTGTMIPFIR</sequence>
<dbReference type="Gene3D" id="1.20.120.1630">
    <property type="match status" value="1"/>
</dbReference>
<feature type="transmembrane region" description="Helical" evidence="10">
    <location>
        <begin position="179"/>
        <end position="198"/>
    </location>
</feature>
<dbReference type="InterPro" id="IPR025770">
    <property type="entry name" value="PPMT_MeTrfase"/>
</dbReference>
<dbReference type="PANTHER" id="PTHR12714">
    <property type="entry name" value="PROTEIN-S ISOPRENYLCYSTEINE O-METHYLTRANSFERASE"/>
    <property type="match status" value="1"/>
</dbReference>